<proteinExistence type="inferred from homology"/>
<dbReference type="OrthoDB" id="189226at2759"/>
<comment type="catalytic activity">
    <reaction evidence="1">
        <text>a 1-acyl-sn-glycero-3-phosphate + an acyl-CoA = a 1,2-diacyl-sn-glycero-3-phosphate + CoA</text>
        <dbReference type="Rhea" id="RHEA:19709"/>
        <dbReference type="ChEBI" id="CHEBI:57287"/>
        <dbReference type="ChEBI" id="CHEBI:57970"/>
        <dbReference type="ChEBI" id="CHEBI:58342"/>
        <dbReference type="ChEBI" id="CHEBI:58608"/>
        <dbReference type="EC" id="2.3.1.51"/>
    </reaction>
    <physiologicalReaction direction="left-to-right" evidence="1">
        <dbReference type="Rhea" id="RHEA:19710"/>
    </physiologicalReaction>
</comment>
<keyword evidence="28" id="KW-1185">Reference proteome</keyword>
<reference evidence="27" key="2">
    <citation type="submission" date="2025-09" db="UniProtKB">
        <authorList>
            <consortium name="Ensembl"/>
        </authorList>
    </citation>
    <scope>IDENTIFICATION</scope>
</reference>
<dbReference type="OMA" id="EQECSTW"/>
<comment type="catalytic activity">
    <reaction evidence="23">
        <text>1-octadecanoyl-sn-glycero-3-phosphate + (9Z,12Z)-octadecadienoyl-CoA = 1-octadecanoyl-2-(9Z,12Z-octadecadienoyl)-sn-glycero-3-phosphate + CoA</text>
        <dbReference type="Rhea" id="RHEA:55304"/>
        <dbReference type="ChEBI" id="CHEBI:57287"/>
        <dbReference type="ChEBI" id="CHEBI:57383"/>
        <dbReference type="ChEBI" id="CHEBI:74565"/>
        <dbReference type="ChEBI" id="CHEBI:77098"/>
    </reaction>
    <physiologicalReaction direction="left-to-right" evidence="23">
        <dbReference type="Rhea" id="RHEA:55305"/>
    </physiologicalReaction>
</comment>
<dbReference type="GO" id="GO:0005741">
    <property type="term" value="C:mitochondrial outer membrane"/>
    <property type="evidence" value="ECO:0007669"/>
    <property type="project" value="TreeGrafter"/>
</dbReference>
<organism evidence="27 28">
    <name type="scientific">Haplochromis burtoni</name>
    <name type="common">Burton's mouthbrooder</name>
    <name type="synonym">Chromis burtoni</name>
    <dbReference type="NCBI Taxonomy" id="8153"/>
    <lineage>
        <taxon>Eukaryota</taxon>
        <taxon>Metazoa</taxon>
        <taxon>Chordata</taxon>
        <taxon>Craniata</taxon>
        <taxon>Vertebrata</taxon>
        <taxon>Euteleostomi</taxon>
        <taxon>Actinopterygii</taxon>
        <taxon>Neopterygii</taxon>
        <taxon>Teleostei</taxon>
        <taxon>Neoteleostei</taxon>
        <taxon>Acanthomorphata</taxon>
        <taxon>Ovalentaria</taxon>
        <taxon>Cichlomorphae</taxon>
        <taxon>Cichliformes</taxon>
        <taxon>Cichlidae</taxon>
        <taxon>African cichlids</taxon>
        <taxon>Pseudocrenilabrinae</taxon>
        <taxon>Haplochromini</taxon>
        <taxon>Haplochromis</taxon>
    </lineage>
</organism>
<evidence type="ECO:0000256" key="6">
    <source>
        <dbReference type="ARBA" id="ARBA00013211"/>
    </source>
</evidence>
<comment type="pathway">
    <text evidence="3">Phospholipid metabolism; CDP-diacylglycerol biosynthesis; CDP-diacylglycerol from sn-glycerol 3-phosphate: step 2/3.</text>
</comment>
<keyword evidence="9 25" id="KW-0812">Transmembrane</keyword>
<evidence type="ECO:0000256" key="20">
    <source>
        <dbReference type="ARBA" id="ARBA00041272"/>
    </source>
</evidence>
<dbReference type="Pfam" id="PF01553">
    <property type="entry name" value="Acyltransferase"/>
    <property type="match status" value="1"/>
</dbReference>
<comment type="function">
    <text evidence="22">Converts 1-acyl-sn-glycerol-3-phosphate (lysophosphatidic acid or LPA) into 1,2-diacyl-sn-glycerol-3-phosphate (phosphatidic acid or PA) by incorporating an acyl moiety at the sn-2 position of the glycerol backbone. Exhibits high acyl-CoA specificity for polyunsaturated fatty acyl-CoA, especially docosahexaenoyl-CoA (22:6-CoA, DHA-CoA).</text>
</comment>
<evidence type="ECO:0000256" key="23">
    <source>
        <dbReference type="ARBA" id="ARBA00048232"/>
    </source>
</evidence>
<keyword evidence="11 25" id="KW-1133">Transmembrane helix</keyword>
<dbReference type="Proteomes" id="UP000264840">
    <property type="component" value="Unplaced"/>
</dbReference>
<evidence type="ECO:0000256" key="4">
    <source>
        <dbReference type="ARBA" id="ARBA00005189"/>
    </source>
</evidence>
<evidence type="ECO:0000313" key="27">
    <source>
        <dbReference type="Ensembl" id="ENSHBUP00000007557.1"/>
    </source>
</evidence>
<keyword evidence="15" id="KW-1208">Phospholipid metabolism</keyword>
<keyword evidence="7" id="KW-0444">Lipid biosynthesis</keyword>
<evidence type="ECO:0000256" key="11">
    <source>
        <dbReference type="ARBA" id="ARBA00022989"/>
    </source>
</evidence>
<dbReference type="InterPro" id="IPR032098">
    <property type="entry name" value="Acyltransf_C"/>
</dbReference>
<dbReference type="Pfam" id="PF16076">
    <property type="entry name" value="Acyltransf_C"/>
    <property type="match status" value="1"/>
</dbReference>
<comment type="subcellular location">
    <subcellularLocation>
        <location evidence="2">Endoplasmic reticulum membrane</location>
        <topology evidence="2">Multi-pass membrane protein</topology>
    </subcellularLocation>
</comment>
<evidence type="ECO:0000256" key="2">
    <source>
        <dbReference type="ARBA" id="ARBA00004477"/>
    </source>
</evidence>
<feature type="transmembrane region" description="Helical" evidence="25">
    <location>
        <begin position="125"/>
        <end position="143"/>
    </location>
</feature>
<evidence type="ECO:0000256" key="22">
    <source>
        <dbReference type="ARBA" id="ARBA00045404"/>
    </source>
</evidence>
<dbReference type="SMART" id="SM00563">
    <property type="entry name" value="PlsC"/>
    <property type="match status" value="1"/>
</dbReference>
<evidence type="ECO:0000256" key="3">
    <source>
        <dbReference type="ARBA" id="ARBA00004728"/>
    </source>
</evidence>
<dbReference type="STRING" id="8153.ENSHBUP00000007557"/>
<dbReference type="GO" id="GO:0008654">
    <property type="term" value="P:phospholipid biosynthetic process"/>
    <property type="evidence" value="ECO:0007669"/>
    <property type="project" value="UniProtKB-KW"/>
</dbReference>
<comment type="catalytic activity">
    <reaction evidence="18">
        <text>(4Z,7Z,10Z,13Z,16Z,19Z)-docosahexaenoyl-CoA + 1-(9Z-octadecenoyl)-sn-glycero-3-phosphate = 1-(9Z-octadecenoyl)-2-(4Z,7Z,10Z,13Z,16Z,19Z-docosahexaenoyl)-sn-glycero-3-phosphate + CoA</text>
        <dbReference type="Rhea" id="RHEA:55312"/>
        <dbReference type="ChEBI" id="CHEBI:57287"/>
        <dbReference type="ChEBI" id="CHEBI:74298"/>
        <dbReference type="ChEBI" id="CHEBI:74544"/>
        <dbReference type="ChEBI" id="CHEBI:138723"/>
    </reaction>
    <physiologicalReaction direction="left-to-right" evidence="18">
        <dbReference type="Rhea" id="RHEA:55313"/>
    </physiologicalReaction>
</comment>
<evidence type="ECO:0000256" key="16">
    <source>
        <dbReference type="ARBA" id="ARBA00023315"/>
    </source>
</evidence>
<evidence type="ECO:0000256" key="25">
    <source>
        <dbReference type="SAM" id="Phobius"/>
    </source>
</evidence>
<comment type="catalytic activity">
    <reaction evidence="24">
        <text>1-octadecanoyl-sn-glycero-3-phosphate + (4Z,7Z,10Z,13Z,16Z,19Z)-docosahexaenoyl-CoA = 1-octadecanoyl-2-(4Z,7Z,10Z,13Z,16Z,19Z-docosahexaenoyl)-sn-glycero-3-phosphate + CoA</text>
        <dbReference type="Rhea" id="RHEA:55308"/>
        <dbReference type="ChEBI" id="CHEBI:57287"/>
        <dbReference type="ChEBI" id="CHEBI:74298"/>
        <dbReference type="ChEBI" id="CHEBI:74565"/>
        <dbReference type="ChEBI" id="CHEBI:77130"/>
    </reaction>
    <physiologicalReaction direction="left-to-right" evidence="24">
        <dbReference type="Rhea" id="RHEA:55309"/>
    </physiologicalReaction>
</comment>
<comment type="catalytic activity">
    <reaction evidence="17">
        <text>(4Z,7Z,10Z,13Z,16Z,19Z)-docosahexaenoyl-CoA + 1-hexadecanoyl-sn-glycero-3-phosphate = 1-hexadecanoyl-2-(4Z,7Z,10Z,13Z,16Z,19Z-docosahexaenoyl)-sn-glycero-3-phosphate + CoA</text>
        <dbReference type="Rhea" id="RHEA:55300"/>
        <dbReference type="ChEBI" id="CHEBI:57287"/>
        <dbReference type="ChEBI" id="CHEBI:57518"/>
        <dbReference type="ChEBI" id="CHEBI:74298"/>
        <dbReference type="ChEBI" id="CHEBI:82928"/>
    </reaction>
    <physiologicalReaction direction="left-to-right" evidence="17">
        <dbReference type="Rhea" id="RHEA:55301"/>
    </physiologicalReaction>
</comment>
<evidence type="ECO:0000256" key="21">
    <source>
        <dbReference type="ARBA" id="ARBA00042940"/>
    </source>
</evidence>
<dbReference type="AlphaFoldDB" id="A0A3Q2V8L7"/>
<keyword evidence="8" id="KW-0808">Transferase</keyword>
<dbReference type="CTD" id="56895"/>
<dbReference type="GO" id="GO:0005789">
    <property type="term" value="C:endoplasmic reticulum membrane"/>
    <property type="evidence" value="ECO:0007669"/>
    <property type="project" value="UniProtKB-SubCell"/>
</dbReference>
<feature type="transmembrane region" description="Helical" evidence="25">
    <location>
        <begin position="336"/>
        <end position="356"/>
    </location>
</feature>
<evidence type="ECO:0000256" key="10">
    <source>
        <dbReference type="ARBA" id="ARBA00022824"/>
    </source>
</evidence>
<feature type="transmembrane region" description="Helical" evidence="25">
    <location>
        <begin position="53"/>
        <end position="70"/>
    </location>
</feature>
<evidence type="ECO:0000256" key="14">
    <source>
        <dbReference type="ARBA" id="ARBA00023209"/>
    </source>
</evidence>
<evidence type="ECO:0000313" key="28">
    <source>
        <dbReference type="Proteomes" id="UP000264840"/>
    </source>
</evidence>
<protein>
    <recommendedName>
        <fullName evidence="19">1-acyl-sn-glycerol-3-phosphate acyltransferase delta</fullName>
        <ecNumber evidence="6">2.3.1.51</ecNumber>
    </recommendedName>
    <alternativeName>
        <fullName evidence="20">1-acylglycerol-3-phosphate O-acyltransferase 4</fullName>
    </alternativeName>
    <alternativeName>
        <fullName evidence="21">Lysophosphatidic acid acyltransferase delta</fullName>
    </alternativeName>
</protein>
<evidence type="ECO:0000256" key="19">
    <source>
        <dbReference type="ARBA" id="ARBA00040981"/>
    </source>
</evidence>
<reference evidence="27" key="1">
    <citation type="submission" date="2025-08" db="UniProtKB">
        <authorList>
            <consortium name="Ensembl"/>
        </authorList>
    </citation>
    <scope>IDENTIFICATION</scope>
</reference>
<dbReference type="SUPFAM" id="SSF69593">
    <property type="entry name" value="Glycerol-3-phosphate (1)-acyltransferase"/>
    <property type="match status" value="1"/>
</dbReference>
<feature type="domain" description="Phospholipid/glycerol acyltransferase" evidence="26">
    <location>
        <begin position="90"/>
        <end position="212"/>
    </location>
</feature>
<keyword evidence="10" id="KW-0256">Endoplasmic reticulum</keyword>
<evidence type="ECO:0000256" key="15">
    <source>
        <dbReference type="ARBA" id="ARBA00023264"/>
    </source>
</evidence>
<dbReference type="Ensembl" id="ENSHBUT00000003448.1">
    <property type="protein sequence ID" value="ENSHBUP00000007557.1"/>
    <property type="gene ID" value="ENSHBUG00000009061.1"/>
</dbReference>
<dbReference type="PANTHER" id="PTHR10983:SF8">
    <property type="entry name" value="1-ACYL-SN-GLYCEROL-3-PHOSPHATE ACYLTRANSFERASE DELTA"/>
    <property type="match status" value="1"/>
</dbReference>
<dbReference type="PANTHER" id="PTHR10983">
    <property type="entry name" value="1-ACYLGLYCEROL-3-PHOSPHATE ACYLTRANSFERASE-RELATED"/>
    <property type="match status" value="1"/>
</dbReference>
<accession>A0A3Q2V8L7</accession>
<name>A0A3Q2V8L7_HAPBU</name>
<evidence type="ECO:0000256" key="8">
    <source>
        <dbReference type="ARBA" id="ARBA00022679"/>
    </source>
</evidence>
<evidence type="ECO:0000256" key="5">
    <source>
        <dbReference type="ARBA" id="ARBA00008655"/>
    </source>
</evidence>
<evidence type="ECO:0000259" key="26">
    <source>
        <dbReference type="SMART" id="SM00563"/>
    </source>
</evidence>
<dbReference type="CDD" id="cd07990">
    <property type="entry name" value="LPLAT_LCLAT1-like"/>
    <property type="match status" value="1"/>
</dbReference>
<evidence type="ECO:0000256" key="7">
    <source>
        <dbReference type="ARBA" id="ARBA00022516"/>
    </source>
</evidence>
<dbReference type="GeneTree" id="ENSGT00950000182836"/>
<keyword evidence="13 25" id="KW-0472">Membrane</keyword>
<feature type="transmembrane region" description="Helical" evidence="25">
    <location>
        <begin position="308"/>
        <end position="330"/>
    </location>
</feature>
<evidence type="ECO:0000256" key="12">
    <source>
        <dbReference type="ARBA" id="ARBA00023098"/>
    </source>
</evidence>
<evidence type="ECO:0000256" key="9">
    <source>
        <dbReference type="ARBA" id="ARBA00022692"/>
    </source>
</evidence>
<evidence type="ECO:0000256" key="1">
    <source>
        <dbReference type="ARBA" id="ARBA00000300"/>
    </source>
</evidence>
<comment type="similarity">
    <text evidence="5">Belongs to the 1-acyl-sn-glycerol-3-phosphate acyltransferase family.</text>
</comment>
<keyword evidence="14" id="KW-0594">Phospholipid biosynthesis</keyword>
<keyword evidence="16" id="KW-0012">Acyltransferase</keyword>
<dbReference type="InterPro" id="IPR002123">
    <property type="entry name" value="Plipid/glycerol_acylTrfase"/>
</dbReference>
<evidence type="ECO:0000256" key="24">
    <source>
        <dbReference type="ARBA" id="ARBA00049159"/>
    </source>
</evidence>
<sequence length="377" mass="43568">MGLLQLLKSQFLCHLIICYVFLVSGLIINLLQLCTLPVWLVSKQLARRINIRLAYCISSQMVAILEWWSGTECTLYTDPKSYPLYGKENAIVVLNHAFEIDFLCGWTFCERFGVLGSSKVLAKKQLAYVPIIGWMWYFLEIVFCKRKWEEDRRTVNESLEKLRDYPENFWFLLYCEGTRFTPKKHQVSMQVAESKGLSKLKYHLLPRTKGFWVTVQSLRGTAAAVYDSTLNFRNNEMATLLGLLNGKKYHADLYVRRIPLELIPEDEKECAEWLHKLYQEKDSFQEHYAKTGRFPGPIMSPPRRPWSLINWLFWSCLLLYPLGLLLTQLISSGSVFTIVASVAVCSAASLGVRWMIGQTEIKRASNYGNKEVSLNNN</sequence>
<dbReference type="RefSeq" id="XP_005915527.1">
    <property type="nucleotide sequence ID" value="XM_005915465.3"/>
</dbReference>
<keyword evidence="12" id="KW-0443">Lipid metabolism</keyword>
<dbReference type="GO" id="GO:0003841">
    <property type="term" value="F:1-acylglycerol-3-phosphate O-acyltransferase activity"/>
    <property type="evidence" value="ECO:0007669"/>
    <property type="project" value="UniProtKB-EC"/>
</dbReference>
<dbReference type="GeneID" id="102306545"/>
<comment type="pathway">
    <text evidence="4">Lipid metabolism.</text>
</comment>
<evidence type="ECO:0000256" key="13">
    <source>
        <dbReference type="ARBA" id="ARBA00023136"/>
    </source>
</evidence>
<dbReference type="EC" id="2.3.1.51" evidence="6"/>
<feature type="transmembrane region" description="Helical" evidence="25">
    <location>
        <begin position="12"/>
        <end position="41"/>
    </location>
</feature>
<evidence type="ECO:0000256" key="18">
    <source>
        <dbReference type="ARBA" id="ARBA00036892"/>
    </source>
</evidence>
<evidence type="ECO:0000256" key="17">
    <source>
        <dbReference type="ARBA" id="ARBA00035935"/>
    </source>
</evidence>